<accession>A0A812H6B0</accession>
<evidence type="ECO:0000313" key="3">
    <source>
        <dbReference type="EMBL" id="CAE6942185.1"/>
    </source>
</evidence>
<evidence type="ECO:0000256" key="1">
    <source>
        <dbReference type="SAM" id="MobiDB-lite"/>
    </source>
</evidence>
<evidence type="ECO:0000313" key="4">
    <source>
        <dbReference type="Proteomes" id="UP000604046"/>
    </source>
</evidence>
<comment type="caution">
    <text evidence="3">The sequence shown here is derived from an EMBL/GenBank/DDBJ whole genome shotgun (WGS) entry which is preliminary data.</text>
</comment>
<dbReference type="OrthoDB" id="5989967at2759"/>
<dbReference type="Pfam" id="PF22675">
    <property type="entry name" value="KH-I_KHDC4-BBP"/>
    <property type="match status" value="1"/>
</dbReference>
<feature type="region of interest" description="Disordered" evidence="1">
    <location>
        <begin position="334"/>
        <end position="431"/>
    </location>
</feature>
<feature type="region of interest" description="Disordered" evidence="1">
    <location>
        <begin position="30"/>
        <end position="51"/>
    </location>
</feature>
<dbReference type="GO" id="GO:0005634">
    <property type="term" value="C:nucleus"/>
    <property type="evidence" value="ECO:0007669"/>
    <property type="project" value="InterPro"/>
</dbReference>
<feature type="compositionally biased region" description="Low complexity" evidence="1">
    <location>
        <begin position="524"/>
        <end position="545"/>
    </location>
</feature>
<organism evidence="3 4">
    <name type="scientific">Symbiodinium natans</name>
    <dbReference type="NCBI Taxonomy" id="878477"/>
    <lineage>
        <taxon>Eukaryota</taxon>
        <taxon>Sar</taxon>
        <taxon>Alveolata</taxon>
        <taxon>Dinophyceae</taxon>
        <taxon>Suessiales</taxon>
        <taxon>Symbiodiniaceae</taxon>
        <taxon>Symbiodinium</taxon>
    </lineage>
</organism>
<dbReference type="InterPro" id="IPR036612">
    <property type="entry name" value="KH_dom_type_1_sf"/>
</dbReference>
<sequence>MDSMADPIQASVAFALGAAAGILEAGKGLQDGESESREHLPAPTPTVPARAPGEGIASSHACAELGLPRRLSVLQVLEELTDDEAVFCGPYSESDDEALPSELYFLQAWALGPFQESTLSRRERREEVARSGLHPLIQPPNDIEGEPEKYVCIFHVGLEDDDEFCLVKRLIGKGGHNMLRISTVCNAKVRLRGRGSGFLEGSSREEAPIPLQLHISCTCYADYVYAVDNAAALLRDLYKAYRRHKRFQGMRPEEVRLRMDEVRPSLQPVENASVQRPVKLARSSARAASQHAAAEVGADERRTLRLEGLLLGLPDSTQQELRRLNHAMILQQMEAEAASRHREAARSKKSSTDEGSMPRKSKANYVDKQKDKGQNEGKSTGKGKGADTGKAWRKVDSGKEKGKAQVQSKSAVMDTGKGTDKGKESEVRVPARDKCIKGDGKVKGKGLGKGEIHCEDIADTDEEEDATASLQKTLQPYTATTSRASPRTPEATPPRRKLTSDMEPPSPVSTAPTAEHLPASPGKGSCLSAGSACASPEPSEPMSASLNERDAESLFKPTRQQRPNTGGATDAEGPPAELSDVGWAAPEKAPHGSEVSSKQDLIDLVEPWVQKAEGQWSGSVSTEVSALSATRSPNLQLDGAELNSKESLI</sequence>
<feature type="compositionally biased region" description="Basic and acidic residues" evidence="1">
    <location>
        <begin position="393"/>
        <end position="403"/>
    </location>
</feature>
<reference evidence="3" key="1">
    <citation type="submission" date="2021-02" db="EMBL/GenBank/DDBJ databases">
        <authorList>
            <person name="Dougan E. K."/>
            <person name="Rhodes N."/>
            <person name="Thang M."/>
            <person name="Chan C."/>
        </authorList>
    </citation>
    <scope>NUCLEOTIDE SEQUENCE</scope>
</reference>
<feature type="compositionally biased region" description="Acidic residues" evidence="1">
    <location>
        <begin position="457"/>
        <end position="466"/>
    </location>
</feature>
<dbReference type="SUPFAM" id="SSF54791">
    <property type="entry name" value="Eukaryotic type KH-domain (KH-domain type I)"/>
    <property type="match status" value="1"/>
</dbReference>
<dbReference type="Gene3D" id="3.30.1370.10">
    <property type="entry name" value="K Homology domain, type 1"/>
    <property type="match status" value="1"/>
</dbReference>
<keyword evidence="4" id="KW-1185">Reference proteome</keyword>
<feature type="compositionally biased region" description="Basic and acidic residues" evidence="1">
    <location>
        <begin position="417"/>
        <end position="431"/>
    </location>
</feature>
<protein>
    <recommendedName>
        <fullName evidence="2">KHDC4/BBP-like KH-domain type I domain-containing protein</fullName>
    </recommendedName>
</protein>
<dbReference type="AlphaFoldDB" id="A0A812H6B0"/>
<feature type="compositionally biased region" description="Basic and acidic residues" evidence="1">
    <location>
        <begin position="337"/>
        <end position="352"/>
    </location>
</feature>
<dbReference type="PANTHER" id="PTHR15744">
    <property type="entry name" value="BLOM7"/>
    <property type="match status" value="1"/>
</dbReference>
<name>A0A812H6B0_9DINO</name>
<proteinExistence type="predicted"/>
<dbReference type="PANTHER" id="PTHR15744:SF0">
    <property type="entry name" value="KH HOMOLOGY DOMAIN-CONTAINING PROTEIN 4"/>
    <property type="match status" value="1"/>
</dbReference>
<dbReference type="EMBL" id="CAJNDS010000067">
    <property type="protein sequence ID" value="CAE6942185.1"/>
    <property type="molecule type" value="Genomic_DNA"/>
</dbReference>
<feature type="compositionally biased region" description="Basic and acidic residues" evidence="1">
    <location>
        <begin position="365"/>
        <end position="375"/>
    </location>
</feature>
<feature type="compositionally biased region" description="Polar residues" evidence="1">
    <location>
        <begin position="469"/>
        <end position="485"/>
    </location>
</feature>
<feature type="domain" description="KHDC4/BBP-like KH-domain type I" evidence="2">
    <location>
        <begin position="161"/>
        <end position="234"/>
    </location>
</feature>
<dbReference type="Proteomes" id="UP000604046">
    <property type="component" value="Unassembled WGS sequence"/>
</dbReference>
<evidence type="ECO:0000259" key="2">
    <source>
        <dbReference type="Pfam" id="PF22675"/>
    </source>
</evidence>
<dbReference type="InterPro" id="IPR055256">
    <property type="entry name" value="KH_1_KHDC4/BBP-like"/>
</dbReference>
<feature type="region of interest" description="Disordered" evidence="1">
    <location>
        <begin position="456"/>
        <end position="599"/>
    </location>
</feature>
<dbReference type="InterPro" id="IPR031121">
    <property type="entry name" value="RIK/BLOM7"/>
</dbReference>
<dbReference type="GO" id="GO:0003723">
    <property type="term" value="F:RNA binding"/>
    <property type="evidence" value="ECO:0007669"/>
    <property type="project" value="InterPro"/>
</dbReference>
<feature type="compositionally biased region" description="Polar residues" evidence="1">
    <location>
        <begin position="558"/>
        <end position="567"/>
    </location>
</feature>
<gene>
    <name evidence="3" type="ORF">SNAT2548_LOCUS1252</name>
</gene>